<dbReference type="InterPro" id="IPR035803">
    <property type="entry name" value="BAR_Vps5"/>
</dbReference>
<protein>
    <recommendedName>
        <fullName evidence="12">PX domain-containing protein</fullName>
    </recommendedName>
</protein>
<dbReference type="InterPro" id="IPR037868">
    <property type="entry name" value="PX_Vps5"/>
</dbReference>
<keyword evidence="9" id="KW-0333">Golgi apparatus</keyword>
<dbReference type="GO" id="GO:0005768">
    <property type="term" value="C:endosome"/>
    <property type="evidence" value="ECO:0007669"/>
    <property type="project" value="EnsemblFungi"/>
</dbReference>
<gene>
    <name evidence="13" type="ordered locus">Ecym_4050</name>
</gene>
<dbReference type="PANTHER" id="PTHR10555">
    <property type="entry name" value="SORTING NEXIN"/>
    <property type="match status" value="1"/>
</dbReference>
<keyword evidence="10" id="KW-0472">Membrane</keyword>
<dbReference type="PANTHER" id="PTHR10555:SF170">
    <property type="entry name" value="FI18122P1"/>
    <property type="match status" value="1"/>
</dbReference>
<dbReference type="GO" id="GO:0032266">
    <property type="term" value="F:phosphatidylinositol-3-phosphate binding"/>
    <property type="evidence" value="ECO:0007669"/>
    <property type="project" value="EnsemblFungi"/>
</dbReference>
<dbReference type="GeneID" id="11472381"/>
<feature type="domain" description="PX" evidence="12">
    <location>
        <begin position="266"/>
        <end position="380"/>
    </location>
</feature>
<evidence type="ECO:0000259" key="12">
    <source>
        <dbReference type="PROSITE" id="PS50195"/>
    </source>
</evidence>
<dbReference type="Pfam" id="PF09325">
    <property type="entry name" value="Vps5"/>
    <property type="match status" value="1"/>
</dbReference>
<dbReference type="InterPro" id="IPR027267">
    <property type="entry name" value="AH/BAR_dom_sf"/>
</dbReference>
<dbReference type="Pfam" id="PF00787">
    <property type="entry name" value="PX"/>
    <property type="match status" value="1"/>
</dbReference>
<evidence type="ECO:0000256" key="1">
    <source>
        <dbReference type="ARBA" id="ARBA00004287"/>
    </source>
</evidence>
<dbReference type="OMA" id="EKMAAVW"/>
<dbReference type="AlphaFoldDB" id="G8JSX8"/>
<dbReference type="FunFam" id="3.30.1520.10:FF:000013">
    <property type="entry name" value="Putative Sorting nexin 3"/>
    <property type="match status" value="1"/>
</dbReference>
<dbReference type="GO" id="GO:0015031">
    <property type="term" value="P:protein transport"/>
    <property type="evidence" value="ECO:0007669"/>
    <property type="project" value="UniProtKB-KW"/>
</dbReference>
<dbReference type="PROSITE" id="PS50195">
    <property type="entry name" value="PX"/>
    <property type="match status" value="1"/>
</dbReference>
<dbReference type="GO" id="GO:0030905">
    <property type="term" value="C:retromer, tubulation complex"/>
    <property type="evidence" value="ECO:0007669"/>
    <property type="project" value="EnsemblFungi"/>
</dbReference>
<evidence type="ECO:0000256" key="4">
    <source>
        <dbReference type="ARBA" id="ARBA00010883"/>
    </source>
</evidence>
<dbReference type="CDD" id="cd06861">
    <property type="entry name" value="PX_Vps5p"/>
    <property type="match status" value="1"/>
</dbReference>
<dbReference type="KEGG" id="erc:Ecym_4050"/>
<comment type="subcellular location">
    <subcellularLocation>
        <location evidence="2">Cytoplasm</location>
    </subcellularLocation>
    <subcellularLocation>
        <location evidence="3">Golgi apparatus</location>
    </subcellularLocation>
    <subcellularLocation>
        <location evidence="1">Membrane</location>
        <topology evidence="1">Peripheral membrane protein</topology>
        <orientation evidence="1">Cytoplasmic side</orientation>
    </subcellularLocation>
</comment>
<dbReference type="GO" id="GO:0005829">
    <property type="term" value="C:cytosol"/>
    <property type="evidence" value="ECO:0007669"/>
    <property type="project" value="EnsemblFungi"/>
</dbReference>
<evidence type="ECO:0000256" key="8">
    <source>
        <dbReference type="ARBA" id="ARBA00022927"/>
    </source>
</evidence>
<keyword evidence="6" id="KW-0963">Cytoplasm</keyword>
<dbReference type="GO" id="GO:0045053">
    <property type="term" value="P:protein retention in Golgi apparatus"/>
    <property type="evidence" value="ECO:0007669"/>
    <property type="project" value="EnsemblFungi"/>
</dbReference>
<evidence type="ECO:0000256" key="9">
    <source>
        <dbReference type="ARBA" id="ARBA00023034"/>
    </source>
</evidence>
<keyword evidence="14" id="KW-1185">Reference proteome</keyword>
<proteinExistence type="inferred from homology"/>
<organism evidence="13 14">
    <name type="scientific">Eremothecium cymbalariae (strain CBS 270.75 / DBVPG 7215 / KCTC 17166 / NRRL Y-17582)</name>
    <name type="common">Yeast</name>
    <dbReference type="NCBI Taxonomy" id="931890"/>
    <lineage>
        <taxon>Eukaryota</taxon>
        <taxon>Fungi</taxon>
        <taxon>Dikarya</taxon>
        <taxon>Ascomycota</taxon>
        <taxon>Saccharomycotina</taxon>
        <taxon>Saccharomycetes</taxon>
        <taxon>Saccharomycetales</taxon>
        <taxon>Saccharomycetaceae</taxon>
        <taxon>Eremothecium</taxon>
    </lineage>
</organism>
<keyword evidence="8" id="KW-0653">Protein transport</keyword>
<keyword evidence="7" id="KW-0597">Phosphoprotein</keyword>
<dbReference type="Gene3D" id="1.20.1270.60">
    <property type="entry name" value="Arfaptin homology (AH) domain/BAR domain"/>
    <property type="match status" value="1"/>
</dbReference>
<dbReference type="RefSeq" id="XP_003645948.1">
    <property type="nucleotide sequence ID" value="XM_003645900.1"/>
</dbReference>
<dbReference type="FunCoup" id="G8JSX8">
    <property type="interactions" value="762"/>
</dbReference>
<dbReference type="Gene3D" id="3.30.1520.10">
    <property type="entry name" value="Phox-like domain"/>
    <property type="match status" value="1"/>
</dbReference>
<evidence type="ECO:0000256" key="2">
    <source>
        <dbReference type="ARBA" id="ARBA00004496"/>
    </source>
</evidence>
<accession>G8JSX8</accession>
<reference evidence="14" key="1">
    <citation type="journal article" date="2012" name="G3 (Bethesda)">
        <title>Pichia sorbitophila, an interspecies yeast hybrid reveals early steps of genome resolution following polyploidization.</title>
        <authorList>
            <person name="Leh Louis V."/>
            <person name="Despons L."/>
            <person name="Friedrich A."/>
            <person name="Martin T."/>
            <person name="Durrens P."/>
            <person name="Casaregola S."/>
            <person name="Neuveglise C."/>
            <person name="Fairhead C."/>
            <person name="Marck C."/>
            <person name="Cruz J.A."/>
            <person name="Straub M.L."/>
            <person name="Kugler V."/>
            <person name="Sacerdot C."/>
            <person name="Uzunov Z."/>
            <person name="Thierry A."/>
            <person name="Weiss S."/>
            <person name="Bleykasten C."/>
            <person name="De Montigny J."/>
            <person name="Jacques N."/>
            <person name="Jung P."/>
            <person name="Lemaire M."/>
            <person name="Mallet S."/>
            <person name="Morel G."/>
            <person name="Richard G.F."/>
            <person name="Sarkar A."/>
            <person name="Savel G."/>
            <person name="Schacherer J."/>
            <person name="Seret M.L."/>
            <person name="Talla E."/>
            <person name="Samson G."/>
            <person name="Jubin C."/>
            <person name="Poulain J."/>
            <person name="Vacherie B."/>
            <person name="Barbe V."/>
            <person name="Pelletier E."/>
            <person name="Sherman D.J."/>
            <person name="Westhof E."/>
            <person name="Weissenbach J."/>
            <person name="Baret P.V."/>
            <person name="Wincker P."/>
            <person name="Gaillardin C."/>
            <person name="Dujon B."/>
            <person name="Souciet J.L."/>
        </authorList>
    </citation>
    <scope>NUCLEOTIDE SEQUENCE [LARGE SCALE GENOMIC DNA]</scope>
    <source>
        <strain evidence="14">CBS 270.75 / DBVPG 7215 / KCTC 17166 / NRRL Y-17582</strain>
    </source>
</reference>
<dbReference type="Proteomes" id="UP000006790">
    <property type="component" value="Chromosome 4"/>
</dbReference>
<dbReference type="EMBL" id="CP002500">
    <property type="protein sequence ID" value="AET39131.1"/>
    <property type="molecule type" value="Genomic_DNA"/>
</dbReference>
<dbReference type="SMART" id="SM00312">
    <property type="entry name" value="PX"/>
    <property type="match status" value="1"/>
</dbReference>
<evidence type="ECO:0000256" key="5">
    <source>
        <dbReference type="ARBA" id="ARBA00022448"/>
    </source>
</evidence>
<feature type="region of interest" description="Disordered" evidence="11">
    <location>
        <begin position="1"/>
        <end position="22"/>
    </location>
</feature>
<dbReference type="GO" id="GO:0005794">
    <property type="term" value="C:Golgi apparatus"/>
    <property type="evidence" value="ECO:0007669"/>
    <property type="project" value="UniProtKB-SubCell"/>
</dbReference>
<sequence length="664" mass="75912">MESNNWLEPPVWGSSSEEGTVDGLSRTFETLGRDILNNEDQEDPLEHNAWGSATTPNIQAELTKGLRVGVADTGGDRDDDLRPPVEGEILHSQQLLSSLAPEKDPLQGLVAANSVRSPTKGDPLFMGFGNSPIAVEEFDSKNSANALRGTTTPTKKHGKVQRLFSTKMLRRTPLTEEQENDLIVDPLGDLSQQSAEQEFVDEPLEESVFDSKLNLLQQMEAPLFEASQSKPRLTQQLQLVADPPRQLHRKLQSLSQQKDQQEASSNVFEIEVVDPIKVADLTFSHVEYTVHTKSSSLEPSEVTVKRRYRDFRWLYRQLQSNHWGRIIPPPPDKQTVGRFKQDFIENRRFQMERMLKKIGQNTIFQKDEDFIMFLTSSNFSQDSKVREHLTGSRAVNDSSDLSEIHISELKLLGPEDAETVIKNGGLDSDSNSTFMRISFSSPPRYTEPDSYFVERRQQADILEEQLKQMYKSLELVDSQKNELVSVIKEFAATLKALVDLEASKKISDLLSNFSEVHRRIMESVQRTSLQDSLTLGITIDEYLRSLGSIKAIFNQRSKLGYYLVLVESDRVKKQAQLQKLTNNMKSPPDKIEATKQELFALQRRQQVIKEHWDQIAEVMRDELTNYYDAKIADFRNNMEIYLESAIETQKECIELWETFYQNNL</sequence>
<evidence type="ECO:0000256" key="6">
    <source>
        <dbReference type="ARBA" id="ARBA00022490"/>
    </source>
</evidence>
<evidence type="ECO:0000256" key="10">
    <source>
        <dbReference type="ARBA" id="ARBA00023136"/>
    </source>
</evidence>
<evidence type="ECO:0000256" key="11">
    <source>
        <dbReference type="SAM" id="MobiDB-lite"/>
    </source>
</evidence>
<dbReference type="FunFam" id="1.20.1270.60:FF:000022">
    <property type="entry name" value="Sorting nexin 3 protein"/>
    <property type="match status" value="1"/>
</dbReference>
<dbReference type="InterPro" id="IPR015404">
    <property type="entry name" value="Vps5_C"/>
</dbReference>
<name>G8JSX8_ERECY</name>
<keyword evidence="5" id="KW-0813">Transport</keyword>
<dbReference type="InterPro" id="IPR001683">
    <property type="entry name" value="PX_dom"/>
</dbReference>
<evidence type="ECO:0000256" key="7">
    <source>
        <dbReference type="ARBA" id="ARBA00022553"/>
    </source>
</evidence>
<dbReference type="SUPFAM" id="SSF64268">
    <property type="entry name" value="PX domain"/>
    <property type="match status" value="1"/>
</dbReference>
<evidence type="ECO:0000313" key="14">
    <source>
        <dbReference type="Proteomes" id="UP000006790"/>
    </source>
</evidence>
<dbReference type="GO" id="GO:0042147">
    <property type="term" value="P:retrograde transport, endosome to Golgi"/>
    <property type="evidence" value="ECO:0007669"/>
    <property type="project" value="EnsemblFungi"/>
</dbReference>
<dbReference type="OrthoDB" id="271164at2759"/>
<evidence type="ECO:0000256" key="3">
    <source>
        <dbReference type="ARBA" id="ARBA00004555"/>
    </source>
</evidence>
<dbReference type="HOGENOM" id="CLU_021752_0_0_1"/>
<dbReference type="CDD" id="cd07627">
    <property type="entry name" value="BAR_Vps5p"/>
    <property type="match status" value="1"/>
</dbReference>
<evidence type="ECO:0000313" key="13">
    <source>
        <dbReference type="EMBL" id="AET39131.1"/>
    </source>
</evidence>
<dbReference type="InterPro" id="IPR036871">
    <property type="entry name" value="PX_dom_sf"/>
</dbReference>
<comment type="similarity">
    <text evidence="4">Belongs to the sorting nexin family.</text>
</comment>
<dbReference type="eggNOG" id="KOG2273">
    <property type="taxonomic scope" value="Eukaryota"/>
</dbReference>
<dbReference type="STRING" id="931890.G8JSX8"/>
<dbReference type="GO" id="GO:0140312">
    <property type="term" value="F:cargo adaptor activity"/>
    <property type="evidence" value="ECO:0007669"/>
    <property type="project" value="EnsemblFungi"/>
</dbReference>
<dbReference type="InParanoid" id="G8JSX8"/>